<dbReference type="Proteomes" id="UP001596303">
    <property type="component" value="Unassembled WGS sequence"/>
</dbReference>
<dbReference type="EMBL" id="JBHSSW010000003">
    <property type="protein sequence ID" value="MFC6196798.1"/>
    <property type="molecule type" value="Genomic_DNA"/>
</dbReference>
<name>A0ABW1S5K1_9PROT</name>
<dbReference type="PANTHER" id="PTHR43877:SF2">
    <property type="entry name" value="AMINOALKYLPHOSPHONATE N-ACETYLTRANSFERASE-RELATED"/>
    <property type="match status" value="1"/>
</dbReference>
<evidence type="ECO:0000256" key="1">
    <source>
        <dbReference type="ARBA" id="ARBA00022679"/>
    </source>
</evidence>
<proteinExistence type="predicted"/>
<accession>A0ABW1S5K1</accession>
<dbReference type="Pfam" id="PF00583">
    <property type="entry name" value="Acetyltransf_1"/>
    <property type="match status" value="1"/>
</dbReference>
<dbReference type="RefSeq" id="WP_377374685.1">
    <property type="nucleotide sequence ID" value="NZ_JBHSSW010000003.1"/>
</dbReference>
<feature type="domain" description="N-acetyltransferase" evidence="3">
    <location>
        <begin position="9"/>
        <end position="154"/>
    </location>
</feature>
<evidence type="ECO:0000259" key="3">
    <source>
        <dbReference type="PROSITE" id="PS51186"/>
    </source>
</evidence>
<dbReference type="PANTHER" id="PTHR43877">
    <property type="entry name" value="AMINOALKYLPHOSPHONATE N-ACETYLTRANSFERASE-RELATED-RELATED"/>
    <property type="match status" value="1"/>
</dbReference>
<keyword evidence="2" id="KW-0012">Acyltransferase</keyword>
<sequence length="162" mass="17934">MTTFPALSPHIRRAGPQDLNALLRLEESFPESDRVTRRNLLRQLHSPSVDVLLFEDSEVLGGLVLLFRKGLRIARIYSISVLPTATGRGIGQALLQASILAAGARNCDRLRLEVRASNARAISLYERSGFCVIGKKPSYYDDGETALILELSLCQRQSSTHE</sequence>
<evidence type="ECO:0000313" key="4">
    <source>
        <dbReference type="EMBL" id="MFC6196798.1"/>
    </source>
</evidence>
<dbReference type="PROSITE" id="PS51186">
    <property type="entry name" value="GNAT"/>
    <property type="match status" value="1"/>
</dbReference>
<dbReference type="InterPro" id="IPR000182">
    <property type="entry name" value="GNAT_dom"/>
</dbReference>
<protein>
    <submittedName>
        <fullName evidence="4">GNAT family N-acetyltransferase</fullName>
    </submittedName>
</protein>
<reference evidence="5" key="1">
    <citation type="journal article" date="2019" name="Int. J. Syst. Evol. Microbiol.">
        <title>The Global Catalogue of Microorganisms (GCM) 10K type strain sequencing project: providing services to taxonomists for standard genome sequencing and annotation.</title>
        <authorList>
            <consortium name="The Broad Institute Genomics Platform"/>
            <consortium name="The Broad Institute Genome Sequencing Center for Infectious Disease"/>
            <person name="Wu L."/>
            <person name="Ma J."/>
        </authorList>
    </citation>
    <scope>NUCLEOTIDE SEQUENCE [LARGE SCALE GENOMIC DNA]</scope>
    <source>
        <strain evidence="5">CGMCC-1.15741</strain>
    </source>
</reference>
<comment type="caution">
    <text evidence="4">The sequence shown here is derived from an EMBL/GenBank/DDBJ whole genome shotgun (WGS) entry which is preliminary data.</text>
</comment>
<evidence type="ECO:0000256" key="2">
    <source>
        <dbReference type="ARBA" id="ARBA00023315"/>
    </source>
</evidence>
<dbReference type="InterPro" id="IPR050832">
    <property type="entry name" value="Bact_Acetyltransf"/>
</dbReference>
<dbReference type="Gene3D" id="3.40.630.30">
    <property type="match status" value="1"/>
</dbReference>
<dbReference type="CDD" id="cd04301">
    <property type="entry name" value="NAT_SF"/>
    <property type="match status" value="1"/>
</dbReference>
<dbReference type="SUPFAM" id="SSF55729">
    <property type="entry name" value="Acyl-CoA N-acyltransferases (Nat)"/>
    <property type="match status" value="1"/>
</dbReference>
<evidence type="ECO:0000313" key="5">
    <source>
        <dbReference type="Proteomes" id="UP001596303"/>
    </source>
</evidence>
<organism evidence="4 5">
    <name type="scientific">Ponticaulis profundi</name>
    <dbReference type="NCBI Taxonomy" id="2665222"/>
    <lineage>
        <taxon>Bacteria</taxon>
        <taxon>Pseudomonadati</taxon>
        <taxon>Pseudomonadota</taxon>
        <taxon>Alphaproteobacteria</taxon>
        <taxon>Hyphomonadales</taxon>
        <taxon>Hyphomonadaceae</taxon>
        <taxon>Ponticaulis</taxon>
    </lineage>
</organism>
<gene>
    <name evidence="4" type="ORF">ACFQDM_01835</name>
</gene>
<dbReference type="InterPro" id="IPR016181">
    <property type="entry name" value="Acyl_CoA_acyltransferase"/>
</dbReference>
<keyword evidence="5" id="KW-1185">Reference proteome</keyword>
<keyword evidence="1" id="KW-0808">Transferase</keyword>